<dbReference type="PANTHER" id="PTHR23105">
    <property type="entry name" value="RIBOSOMAL PROTEIN L7AE FAMILY MEMBER"/>
    <property type="match status" value="1"/>
</dbReference>
<evidence type="ECO:0008006" key="5">
    <source>
        <dbReference type="Google" id="ProtNLM"/>
    </source>
</evidence>
<keyword evidence="2" id="KW-0812">Transmembrane</keyword>
<dbReference type="CDD" id="cd00403">
    <property type="entry name" value="Ribosomal_L1"/>
    <property type="match status" value="1"/>
</dbReference>
<evidence type="ECO:0000256" key="2">
    <source>
        <dbReference type="SAM" id="Phobius"/>
    </source>
</evidence>
<dbReference type="InterPro" id="IPR050257">
    <property type="entry name" value="eL8/uL1-like"/>
</dbReference>
<evidence type="ECO:0000256" key="1">
    <source>
        <dbReference type="SAM" id="MobiDB-lite"/>
    </source>
</evidence>
<dbReference type="AlphaFoldDB" id="A0AAD5IVR8"/>
<evidence type="ECO:0000313" key="4">
    <source>
        <dbReference type="Proteomes" id="UP001064489"/>
    </source>
</evidence>
<feature type="region of interest" description="Disordered" evidence="1">
    <location>
        <begin position="313"/>
        <end position="374"/>
    </location>
</feature>
<dbReference type="Pfam" id="PF00687">
    <property type="entry name" value="Ribosomal_L1"/>
    <property type="match status" value="1"/>
</dbReference>
<dbReference type="InterPro" id="IPR023674">
    <property type="entry name" value="Ribosomal_uL1-like"/>
</dbReference>
<sequence length="478" mass="54205">MSTINPTPPPPSSASRISSKTVESAVNALLKWRKSKSKTQKAQLLEQDDFLYLVLTLKKIPQKARTNPHKIPLPHPLISHEDDNAPETCLIIDDRPKSNLTKDEAMKKIKNDNIPISKVIKLTKLKTDYRPFEAKRKLCDSYDMFFADKRVIPLLPKLLGKQFFKKKKIPVPMDLKHKNWKEQMDKVCGSTLLYIKTGTCCVLKIGKVSMGTMEIVENVTAAIEGIAEIVPRKWGNVRSFHLKVLDSLALPVYQSVPDMKLKIDGVKKDDEEVFNLILGEGNVKDVKSDSNKKKSKKGRIHEVRYMDSNIGEVLDDDELGSGGIEADVVESGGNEDSENDQMDGGEVRSQKRKKGDKVKVEKPPKKMAKLKKEDGIEVMKDQKLTKKMSKVVKKEDGVKDRKDEDVVKQKKQEKEEPPLKEKKKSLLGKLKSPELKVKEKEKKRKLRGSKHIKLGFVAAWAIILFINVFSLDLLFVFM</sequence>
<feature type="compositionally biased region" description="Acidic residues" evidence="1">
    <location>
        <begin position="333"/>
        <end position="343"/>
    </location>
</feature>
<dbReference type="EMBL" id="JAJSOW010000102">
    <property type="protein sequence ID" value="KAI9177947.1"/>
    <property type="molecule type" value="Genomic_DNA"/>
</dbReference>
<feature type="compositionally biased region" description="Basic and acidic residues" evidence="1">
    <location>
        <begin position="392"/>
        <end position="420"/>
    </location>
</feature>
<dbReference type="InterPro" id="IPR016095">
    <property type="entry name" value="Ribosomal_uL1_3-a/b-sand"/>
</dbReference>
<reference evidence="3" key="2">
    <citation type="submission" date="2023-02" db="EMBL/GenBank/DDBJ databases">
        <authorList>
            <person name="Swenson N.G."/>
            <person name="Wegrzyn J.L."/>
            <person name="Mcevoy S.L."/>
        </authorList>
    </citation>
    <scope>NUCLEOTIDE SEQUENCE</scope>
    <source>
        <strain evidence="3">91603</strain>
        <tissue evidence="3">Leaf</tissue>
    </source>
</reference>
<accession>A0AAD5IVR8</accession>
<comment type="caution">
    <text evidence="3">The sequence shown here is derived from an EMBL/GenBank/DDBJ whole genome shotgun (WGS) entry which is preliminary data.</text>
</comment>
<proteinExistence type="predicted"/>
<evidence type="ECO:0000313" key="3">
    <source>
        <dbReference type="EMBL" id="KAI9177947.1"/>
    </source>
</evidence>
<keyword evidence="2" id="KW-0472">Membrane</keyword>
<keyword evidence="4" id="KW-1185">Reference proteome</keyword>
<gene>
    <name evidence="3" type="ORF">LWI28_020972</name>
</gene>
<dbReference type="GO" id="GO:0003723">
    <property type="term" value="F:RNA binding"/>
    <property type="evidence" value="ECO:0007669"/>
    <property type="project" value="InterPro"/>
</dbReference>
<dbReference type="Proteomes" id="UP001064489">
    <property type="component" value="Chromosome 5"/>
</dbReference>
<feature type="transmembrane region" description="Helical" evidence="2">
    <location>
        <begin position="452"/>
        <end position="477"/>
    </location>
</feature>
<name>A0AAD5IVR8_ACENE</name>
<dbReference type="FunFam" id="3.40.50.790:FF:000012">
    <property type="entry name" value="Ribosomal protein L1p/L10e family"/>
    <property type="match status" value="1"/>
</dbReference>
<keyword evidence="2" id="KW-1133">Transmembrane helix</keyword>
<feature type="region of interest" description="Disordered" evidence="1">
    <location>
        <begin position="388"/>
        <end position="444"/>
    </location>
</feature>
<protein>
    <recommendedName>
        <fullName evidence="5">Ribosomal protein L1</fullName>
    </recommendedName>
</protein>
<dbReference type="SUPFAM" id="SSF56808">
    <property type="entry name" value="Ribosomal protein L1"/>
    <property type="match status" value="1"/>
</dbReference>
<feature type="compositionally biased region" description="Basic and acidic residues" evidence="1">
    <location>
        <begin position="357"/>
        <end position="374"/>
    </location>
</feature>
<dbReference type="InterPro" id="IPR028364">
    <property type="entry name" value="Ribosomal_uL1/biogenesis"/>
</dbReference>
<organism evidence="3 4">
    <name type="scientific">Acer negundo</name>
    <name type="common">Box elder</name>
    <dbReference type="NCBI Taxonomy" id="4023"/>
    <lineage>
        <taxon>Eukaryota</taxon>
        <taxon>Viridiplantae</taxon>
        <taxon>Streptophyta</taxon>
        <taxon>Embryophyta</taxon>
        <taxon>Tracheophyta</taxon>
        <taxon>Spermatophyta</taxon>
        <taxon>Magnoliopsida</taxon>
        <taxon>eudicotyledons</taxon>
        <taxon>Gunneridae</taxon>
        <taxon>Pentapetalae</taxon>
        <taxon>rosids</taxon>
        <taxon>malvids</taxon>
        <taxon>Sapindales</taxon>
        <taxon>Sapindaceae</taxon>
        <taxon>Hippocastanoideae</taxon>
        <taxon>Acereae</taxon>
        <taxon>Acer</taxon>
    </lineage>
</organism>
<feature type="compositionally biased region" description="Basic and acidic residues" evidence="1">
    <location>
        <begin position="431"/>
        <end position="440"/>
    </location>
</feature>
<reference evidence="3" key="1">
    <citation type="journal article" date="2022" name="Plant J.">
        <title>Strategies of tolerance reflected in two North American maple genomes.</title>
        <authorList>
            <person name="McEvoy S.L."/>
            <person name="Sezen U.U."/>
            <person name="Trouern-Trend A."/>
            <person name="McMahon S.M."/>
            <person name="Schaberg P.G."/>
            <person name="Yang J."/>
            <person name="Wegrzyn J.L."/>
            <person name="Swenson N.G."/>
        </authorList>
    </citation>
    <scope>NUCLEOTIDE SEQUENCE</scope>
    <source>
        <strain evidence="3">91603</strain>
    </source>
</reference>
<dbReference type="Gene3D" id="3.40.50.790">
    <property type="match status" value="1"/>
</dbReference>